<sequence length="1239" mass="136618">MSTAQSFQSGLDPESKIGWIAKQLGGTIHKRTWLPIHLAGFILYHAEEIVCFILVHLSSSLHARARLSGSKLIVFLEAGGQSPGLTLNLSSNNPFRNRAPSPASADLLYSSKPSSPFDDPPPRPLSRNPFLDSPPVDLLSQPLRSPGAMSSHSDSKSLSAEEIFNQAKQQAPRRPVNGPPPPRRDGNAPPPQDGKHRPTRSQEEALRARRMQGGSGPRPQQSSPQRKDPPRRPRRNSESSLVDFDARPITDEEKRMIEAARRRKYEQQRRGEGKERSERSDRDRERERRERGDKEKSSRPSRRMDIIDQLDATSIYGTGVFHHDGPFDALNPHRNRQNARRAPMQAFPKDSLNNSLGGAGPLNARADHSVLMGNATEEAFRDFAAPGKPKKEPAIFDASGRDKIVHGDESVGLGTSTFLEGAPAARSAIQRHQAEQAQETGEGGLQRKKSLAQRIRHINKGPRDYNQSGREYTRITPDTYPTAASTGSDNNPFFAEFGKGEESINVRQRDGSMSANSPPGARRPSAGAVLERRVTTDATTTLDEAPAKPTGLMGRMKSLKGRKTRPEIPSNGPGRTSARRQFRQDSLLEDDEEDTNESGWNNILPTRDQENAAPRDMERSRTYPSAPTQQAEPFRVACSVLEIQIKAGLEKQNPQDLKRPLMLSACKEPIPASVLARKEANRRDAVAILGSCKTGCAVVDENVLLGGFDRASIVGVSAEDEELGVQVRKKANLMKSLERAILLIFFVYKLGFQTLAHSLCEGTVTNGLLITPKPASVMLTGLRDAIKAELQKRGHTADTKTRLRECLDKVMLSCVFDLDGLWEVLQDLDGSVQVEDEGAVLPRQEKETQKQDATEAQAEEIQDSQDDDDEAFSPLRQASQPPLQDEKSLSKTTPHPEFIVMTHFSSLLTSLFAHREKSAARTALQLLGSHLRDLSRNLPSNPLILLLNSTSSSFSGPASATISTSPAKQASVDPTLRSIFNPPSATGYSSRRTKPNFGLSFTQLLDLHILCTRIPKTRTDAELADQPHPGEEAKMVWVVEVLLDEMGVWEEEEVKVPNTSEVRLAAGSSLPTSTFGDIQEALLNVLIVKLHDPSCGAIDKTAAFTAKMPSSCKELREALAQCLQESECVMVERNSAADCLREPLVNTLPLKCRQLKKGFGECKRGMVDMRKRFRGNMPVAYRTMEQAEEGQGYQLYAGRPAFAGGVKKTDGNEPIPQDWREVENEKWKAEQAAVAQQKK</sequence>
<dbReference type="PANTHER" id="PTHR28307:SF2">
    <property type="entry name" value="PROTEIN PAL1"/>
    <property type="match status" value="1"/>
</dbReference>
<dbReference type="HOGENOM" id="CLU_266879_0_0_1"/>
<feature type="compositionally biased region" description="Basic and acidic residues" evidence="1">
    <location>
        <begin position="244"/>
        <end position="305"/>
    </location>
</feature>
<organism evidence="2 3">
    <name type="scientific">Fusarium pseudograminearum (strain CS3096)</name>
    <name type="common">Wheat and barley crown-rot fungus</name>
    <dbReference type="NCBI Taxonomy" id="1028729"/>
    <lineage>
        <taxon>Eukaryota</taxon>
        <taxon>Fungi</taxon>
        <taxon>Dikarya</taxon>
        <taxon>Ascomycota</taxon>
        <taxon>Pezizomycotina</taxon>
        <taxon>Sordariomycetes</taxon>
        <taxon>Hypocreomycetidae</taxon>
        <taxon>Hypocreales</taxon>
        <taxon>Nectriaceae</taxon>
        <taxon>Fusarium</taxon>
    </lineage>
</organism>
<dbReference type="GeneID" id="20366328"/>
<dbReference type="InterPro" id="IPR018793">
    <property type="entry name" value="Cyt_c_oxidase_assmbl_Pet191"/>
</dbReference>
<feature type="compositionally biased region" description="Basic and acidic residues" evidence="1">
    <location>
        <begin position="193"/>
        <end position="207"/>
    </location>
</feature>
<feature type="compositionally biased region" description="Basic and acidic residues" evidence="1">
    <location>
        <begin position="843"/>
        <end position="853"/>
    </location>
</feature>
<dbReference type="InterPro" id="IPR013226">
    <property type="entry name" value="Pal1"/>
</dbReference>
<dbReference type="Pfam" id="PF08316">
    <property type="entry name" value="Pal1"/>
    <property type="match status" value="1"/>
</dbReference>
<feature type="region of interest" description="Disordered" evidence="1">
    <location>
        <begin position="507"/>
        <end position="630"/>
    </location>
</feature>
<evidence type="ECO:0000313" key="2">
    <source>
        <dbReference type="EMBL" id="EKJ72085.1"/>
    </source>
</evidence>
<feature type="compositionally biased region" description="Basic and acidic residues" evidence="1">
    <location>
        <begin position="607"/>
        <end position="621"/>
    </location>
</feature>
<feature type="compositionally biased region" description="Acidic residues" evidence="1">
    <location>
        <begin position="587"/>
        <end position="596"/>
    </location>
</feature>
<gene>
    <name evidence="2" type="ORF">FPSE_07710</name>
</gene>
<dbReference type="KEGG" id="fpu:FPSE_07710"/>
<evidence type="ECO:0000256" key="1">
    <source>
        <dbReference type="SAM" id="MobiDB-lite"/>
    </source>
</evidence>
<dbReference type="Pfam" id="PF10203">
    <property type="entry name" value="Pet191_N"/>
    <property type="match status" value="1"/>
</dbReference>
<feature type="compositionally biased region" description="Polar residues" evidence="1">
    <location>
        <begin position="148"/>
        <end position="158"/>
    </location>
</feature>
<dbReference type="PANTHER" id="PTHR28307">
    <property type="entry name" value="PROTEIN PAL1"/>
    <property type="match status" value="1"/>
</dbReference>
<reference evidence="2 3" key="1">
    <citation type="journal article" date="2012" name="PLoS Pathog.">
        <title>Comparative pathogenomics reveals horizontally acquired novel virulence genes in fungi infecting cereal hosts.</title>
        <authorList>
            <person name="Gardiner D.M."/>
            <person name="McDonald M.C."/>
            <person name="Covarelli L."/>
            <person name="Solomon P.S."/>
            <person name="Rusu A.G."/>
            <person name="Marshall M."/>
            <person name="Kazan K."/>
            <person name="Chakraborty S."/>
            <person name="McDonald B.A."/>
            <person name="Manners J.M."/>
        </authorList>
    </citation>
    <scope>NUCLEOTIDE SEQUENCE [LARGE SCALE GENOMIC DNA]</scope>
    <source>
        <strain evidence="2 3">CS3096</strain>
    </source>
</reference>
<dbReference type="Proteomes" id="UP000007978">
    <property type="component" value="Chromosome 2"/>
</dbReference>
<evidence type="ECO:0000313" key="3">
    <source>
        <dbReference type="Proteomes" id="UP000007978"/>
    </source>
</evidence>
<protein>
    <submittedName>
        <fullName evidence="2">Uncharacterized protein</fullName>
    </submittedName>
</protein>
<dbReference type="GO" id="GO:0005737">
    <property type="term" value="C:cytoplasm"/>
    <property type="evidence" value="ECO:0007669"/>
    <property type="project" value="TreeGrafter"/>
</dbReference>
<keyword evidence="3" id="KW-1185">Reference proteome</keyword>
<dbReference type="eggNOG" id="KOG4114">
    <property type="taxonomic scope" value="Eukaryota"/>
</dbReference>
<dbReference type="EMBL" id="AFNW01000246">
    <property type="protein sequence ID" value="EKJ72085.1"/>
    <property type="molecule type" value="Genomic_DNA"/>
</dbReference>
<proteinExistence type="predicted"/>
<name>K3VZB0_FUSPC</name>
<dbReference type="RefSeq" id="XP_009259103.1">
    <property type="nucleotide sequence ID" value="XM_009260828.1"/>
</dbReference>
<feature type="region of interest" description="Disordered" evidence="1">
    <location>
        <begin position="456"/>
        <end position="475"/>
    </location>
</feature>
<dbReference type="AlphaFoldDB" id="K3VZB0"/>
<dbReference type="OrthoDB" id="5352132at2759"/>
<comment type="caution">
    <text evidence="2">The sequence shown here is derived from an EMBL/GenBank/DDBJ whole genome shotgun (WGS) entry which is preliminary data.</text>
</comment>
<feature type="region of interest" description="Disordered" evidence="1">
    <location>
        <begin position="89"/>
        <end position="305"/>
    </location>
</feature>
<feature type="compositionally biased region" description="Acidic residues" evidence="1">
    <location>
        <begin position="857"/>
        <end position="871"/>
    </location>
</feature>
<feature type="region of interest" description="Disordered" evidence="1">
    <location>
        <begin position="837"/>
        <end position="890"/>
    </location>
</feature>
<accession>K3VZB0</accession>
<feature type="compositionally biased region" description="Basic and acidic residues" evidence="1">
    <location>
        <begin position="225"/>
        <end position="237"/>
    </location>
</feature>